<evidence type="ECO:0000256" key="2">
    <source>
        <dbReference type="ARBA" id="ARBA00010923"/>
    </source>
</evidence>
<dbReference type="Gene3D" id="1.20.1260.30">
    <property type="match status" value="1"/>
</dbReference>
<dbReference type="InterPro" id="IPR044946">
    <property type="entry name" value="Restrct_endonuc_typeI_TRD_sf"/>
</dbReference>
<protein>
    <recommendedName>
        <fullName evidence="3">site-specific DNA-methyltransferase (adenine-specific)</fullName>
        <ecNumber evidence="3">2.1.1.72</ecNumber>
    </recommendedName>
</protein>
<dbReference type="Pfam" id="PF02384">
    <property type="entry name" value="N6_Mtase"/>
    <property type="match status" value="1"/>
</dbReference>
<comment type="catalytic activity">
    <reaction evidence="9">
        <text>a 2'-deoxyadenosine in DNA + S-adenosyl-L-methionine = an N(6)-methyl-2'-deoxyadenosine in DNA + S-adenosyl-L-homocysteine + H(+)</text>
        <dbReference type="Rhea" id="RHEA:15197"/>
        <dbReference type="Rhea" id="RHEA-COMP:12418"/>
        <dbReference type="Rhea" id="RHEA-COMP:12419"/>
        <dbReference type="ChEBI" id="CHEBI:15378"/>
        <dbReference type="ChEBI" id="CHEBI:57856"/>
        <dbReference type="ChEBI" id="CHEBI:59789"/>
        <dbReference type="ChEBI" id="CHEBI:90615"/>
        <dbReference type="ChEBI" id="CHEBI:90616"/>
        <dbReference type="EC" id="2.1.1.72"/>
    </reaction>
</comment>
<keyword evidence="4 13" id="KW-0489">Methyltransferase</keyword>
<dbReference type="EC" id="2.1.1.72" evidence="3"/>
<dbReference type="EMBL" id="JAERRC010000030">
    <property type="protein sequence ID" value="MBL0706289.1"/>
    <property type="molecule type" value="Genomic_DNA"/>
</dbReference>
<evidence type="ECO:0000259" key="11">
    <source>
        <dbReference type="Pfam" id="PF02384"/>
    </source>
</evidence>
<dbReference type="Pfam" id="PF12161">
    <property type="entry name" value="HsdM_N"/>
    <property type="match status" value="1"/>
</dbReference>
<dbReference type="SUPFAM" id="SSF116734">
    <property type="entry name" value="DNA methylase specificity domain"/>
    <property type="match status" value="1"/>
</dbReference>
<evidence type="ECO:0000256" key="3">
    <source>
        <dbReference type="ARBA" id="ARBA00011900"/>
    </source>
</evidence>
<name>A0ABS1K3Q3_9MICC</name>
<dbReference type="Gene3D" id="3.40.50.150">
    <property type="entry name" value="Vaccinia Virus protein VP39"/>
    <property type="match status" value="1"/>
</dbReference>
<evidence type="ECO:0000256" key="4">
    <source>
        <dbReference type="ARBA" id="ARBA00022603"/>
    </source>
</evidence>
<dbReference type="InterPro" id="IPR002052">
    <property type="entry name" value="DNA_methylase_N6_adenine_CS"/>
</dbReference>
<comment type="similarity">
    <text evidence="2">Belongs to the type-I restriction system S methylase family.</text>
</comment>
<evidence type="ECO:0000259" key="10">
    <source>
        <dbReference type="Pfam" id="PF01420"/>
    </source>
</evidence>
<evidence type="ECO:0000313" key="13">
    <source>
        <dbReference type="EMBL" id="MBL0706289.1"/>
    </source>
</evidence>
<comment type="caution">
    <text evidence="13">The sequence shown here is derived from an EMBL/GenBank/DDBJ whole genome shotgun (WGS) entry which is preliminary data.</text>
</comment>
<evidence type="ECO:0000256" key="7">
    <source>
        <dbReference type="ARBA" id="ARBA00022747"/>
    </source>
</evidence>
<keyword evidence="7" id="KW-0680">Restriction system</keyword>
<dbReference type="InterPro" id="IPR038333">
    <property type="entry name" value="T1MK-like_N_sf"/>
</dbReference>
<accession>A0ABS1K3Q3</accession>
<dbReference type="PANTHER" id="PTHR42998:SF1">
    <property type="entry name" value="TYPE I RESTRICTION ENZYME HINDI METHYLASE SUBUNIT"/>
    <property type="match status" value="1"/>
</dbReference>
<dbReference type="GO" id="GO:0008168">
    <property type="term" value="F:methyltransferase activity"/>
    <property type="evidence" value="ECO:0007669"/>
    <property type="project" value="UniProtKB-KW"/>
</dbReference>
<evidence type="ECO:0000256" key="8">
    <source>
        <dbReference type="ARBA" id="ARBA00023125"/>
    </source>
</evidence>
<keyword evidence="6" id="KW-0949">S-adenosyl-L-methionine</keyword>
<evidence type="ECO:0000256" key="5">
    <source>
        <dbReference type="ARBA" id="ARBA00022679"/>
    </source>
</evidence>
<dbReference type="PANTHER" id="PTHR42998">
    <property type="entry name" value="TYPE I RESTRICTION ENZYME HINDVIIP M PROTEIN-RELATED"/>
    <property type="match status" value="1"/>
</dbReference>
<dbReference type="InterPro" id="IPR029063">
    <property type="entry name" value="SAM-dependent_MTases_sf"/>
</dbReference>
<dbReference type="Gene3D" id="3.90.220.20">
    <property type="entry name" value="DNA methylase specificity domains"/>
    <property type="match status" value="1"/>
</dbReference>
<dbReference type="SUPFAM" id="SSF53335">
    <property type="entry name" value="S-adenosyl-L-methionine-dependent methyltransferases"/>
    <property type="match status" value="1"/>
</dbReference>
<dbReference type="PROSITE" id="PS00092">
    <property type="entry name" value="N6_MTASE"/>
    <property type="match status" value="1"/>
</dbReference>
<evidence type="ECO:0000256" key="1">
    <source>
        <dbReference type="ARBA" id="ARBA00006594"/>
    </source>
</evidence>
<feature type="domain" description="N6 adenine-specific DNA methyltransferase N-terminal" evidence="12">
    <location>
        <begin position="14"/>
        <end position="150"/>
    </location>
</feature>
<dbReference type="PRINTS" id="PR00507">
    <property type="entry name" value="N12N6MTFRASE"/>
</dbReference>
<feature type="domain" description="Type I restriction modification DNA specificity" evidence="10">
    <location>
        <begin position="531"/>
        <end position="699"/>
    </location>
</feature>
<dbReference type="InterPro" id="IPR003356">
    <property type="entry name" value="DNA_methylase_A-5"/>
</dbReference>
<organism evidence="13 14">
    <name type="scientific">Sinomonas cellulolyticus</name>
    <dbReference type="NCBI Taxonomy" id="2801916"/>
    <lineage>
        <taxon>Bacteria</taxon>
        <taxon>Bacillati</taxon>
        <taxon>Actinomycetota</taxon>
        <taxon>Actinomycetes</taxon>
        <taxon>Micrococcales</taxon>
        <taxon>Micrococcaceae</taxon>
        <taxon>Sinomonas</taxon>
    </lineage>
</organism>
<evidence type="ECO:0000256" key="6">
    <source>
        <dbReference type="ARBA" id="ARBA00022691"/>
    </source>
</evidence>
<dbReference type="InterPro" id="IPR052916">
    <property type="entry name" value="Type-I_RE_MTase_Subunit"/>
</dbReference>
<evidence type="ECO:0000259" key="12">
    <source>
        <dbReference type="Pfam" id="PF12161"/>
    </source>
</evidence>
<dbReference type="Pfam" id="PF01420">
    <property type="entry name" value="Methylase_S"/>
    <property type="match status" value="1"/>
</dbReference>
<sequence>MARPATKPKPTKSLEQTLWEAADKLRGNQEPSEYKHVVLGLVFLKYISDRFEERRQMLEAELTSDGIKAERLASFLEDRDEYTSHNVFWVPELARWGYVQSVAKLPNVGQQIDQAMDLIEKENPSIRGVLPRNYGRDGLDKRRLGELVDLIGSIGFTSSDDHGADDVLGRVYEYFLGQFAGKETGKDAGAFYTPRWVVKLLVEMLEPYKGRVYDPAAGSGGMFVQSAEFVKAHGGKRTDISVYGQEYTDTTWKLAKMNLALRGIEADLGTHSADSFGEDLHPDLRADFVIANPPFNVSDWWDPKLADDPRWKFGIPPQSNANFAWVQHFIYHLSPKGTAGFVLANGALSSRATAEADVRERLVKEDLVDCIVSLPDRLFFNTAIPVSLWFVSKGRHGNGYRARSGEVLFIDARSLGHMETRRLRALSDEDISRIARTYHAWRSVDPEESYADVEGFARVATIEEIAANGYVLTPSRYVGSSHLGVDPNAPESIAARAGLALEAQGLLRKFDAARLEAEAALNLLSEPLEIEDWEEVRVGDVARVVGGGTPPSRDDANFGGGIPWITPKDLTVHQGRYIREGARSLSEGGLAVSSAKLLPKDAVLVSSRAPIGLVAIAAQPLATNQGIRSLVFDDTQDPVFWYYLLRQSTATLDAHANGSTFREISGGSIANLVFAVPPLAEQRRIAETLSRIDGLIEHNLELNDVLGRLSMRGSHYAVRRSE</sequence>
<keyword evidence="8" id="KW-0238">DNA-binding</keyword>
<dbReference type="Proteomes" id="UP000639051">
    <property type="component" value="Unassembled WGS sequence"/>
</dbReference>
<dbReference type="InterPro" id="IPR022749">
    <property type="entry name" value="D12N6_MeTrfase_N"/>
</dbReference>
<dbReference type="CDD" id="cd17273">
    <property type="entry name" value="RMtype1_S_EcoJA69PI-TRD1-CR1_like"/>
    <property type="match status" value="1"/>
</dbReference>
<reference evidence="13 14" key="1">
    <citation type="submission" date="2021-01" db="EMBL/GenBank/DDBJ databases">
        <title>Genome public.</title>
        <authorList>
            <person name="Liu C."/>
            <person name="Sun Q."/>
        </authorList>
    </citation>
    <scope>NUCLEOTIDE SEQUENCE [LARGE SCALE GENOMIC DNA]</scope>
    <source>
        <strain evidence="13 14">JC656</strain>
    </source>
</reference>
<feature type="domain" description="DNA methylase adenine-specific" evidence="11">
    <location>
        <begin position="165"/>
        <end position="481"/>
    </location>
</feature>
<dbReference type="InterPro" id="IPR000055">
    <property type="entry name" value="Restrct_endonuc_typeI_TRD"/>
</dbReference>
<proteinExistence type="inferred from homology"/>
<evidence type="ECO:0000256" key="9">
    <source>
        <dbReference type="ARBA" id="ARBA00047942"/>
    </source>
</evidence>
<dbReference type="GO" id="GO:0032259">
    <property type="term" value="P:methylation"/>
    <property type="evidence" value="ECO:0007669"/>
    <property type="project" value="UniProtKB-KW"/>
</dbReference>
<comment type="similarity">
    <text evidence="1">Belongs to the N(4)/N(6)-methyltransferase family.</text>
</comment>
<keyword evidence="5" id="KW-0808">Transferase</keyword>
<evidence type="ECO:0000313" key="14">
    <source>
        <dbReference type="Proteomes" id="UP000639051"/>
    </source>
</evidence>
<gene>
    <name evidence="13" type="ORF">JJE72_12335</name>
</gene>
<keyword evidence="14" id="KW-1185">Reference proteome</keyword>